<evidence type="ECO:0000256" key="1">
    <source>
        <dbReference type="ARBA" id="ARBA00007317"/>
    </source>
</evidence>
<dbReference type="Gene3D" id="3.30.559.10">
    <property type="entry name" value="Chloramphenicol acetyltransferase-like domain"/>
    <property type="match status" value="1"/>
</dbReference>
<evidence type="ECO:0000256" key="3">
    <source>
        <dbReference type="ARBA" id="ARBA00022679"/>
    </source>
</evidence>
<reference evidence="13" key="1">
    <citation type="submission" date="2016-10" db="EMBL/GenBank/DDBJ databases">
        <authorList>
            <person name="Varghese N."/>
            <person name="Submissions S."/>
        </authorList>
    </citation>
    <scope>NUCLEOTIDE SEQUENCE [LARGE SCALE GENOMIC DNA]</scope>
    <source>
        <strain evidence="13">DSM 45460</strain>
    </source>
</reference>
<dbReference type="InterPro" id="IPR003016">
    <property type="entry name" value="2-oxoA_DH_lipoyl-BS"/>
</dbReference>
<dbReference type="PROSITE" id="PS51826">
    <property type="entry name" value="PSBD"/>
    <property type="match status" value="1"/>
</dbReference>
<evidence type="ECO:0000259" key="10">
    <source>
        <dbReference type="PROSITE" id="PS50968"/>
    </source>
</evidence>
<dbReference type="RefSeq" id="WP_176797883.1">
    <property type="nucleotide sequence ID" value="NZ_FNFM01000004.1"/>
</dbReference>
<dbReference type="Gene3D" id="4.10.320.10">
    <property type="entry name" value="E3-binding domain"/>
    <property type="match status" value="1"/>
</dbReference>
<dbReference type="SUPFAM" id="SSF47005">
    <property type="entry name" value="Peripheral subunit-binding domain of 2-oxo acid dehydrogenase complex"/>
    <property type="match status" value="1"/>
</dbReference>
<evidence type="ECO:0000313" key="12">
    <source>
        <dbReference type="EMBL" id="SDK09460.1"/>
    </source>
</evidence>
<dbReference type="Proteomes" id="UP000199213">
    <property type="component" value="Unassembled WGS sequence"/>
</dbReference>
<evidence type="ECO:0000256" key="4">
    <source>
        <dbReference type="ARBA" id="ARBA00022823"/>
    </source>
</evidence>
<evidence type="ECO:0000256" key="2">
    <source>
        <dbReference type="ARBA" id="ARBA00011484"/>
    </source>
</evidence>
<keyword evidence="13" id="KW-1185">Reference proteome</keyword>
<dbReference type="PROSITE" id="PS50968">
    <property type="entry name" value="BIOTINYL_LIPOYL"/>
    <property type="match status" value="1"/>
</dbReference>
<dbReference type="NCBIfam" id="TIGR01349">
    <property type="entry name" value="PDHac_trf_mito"/>
    <property type="match status" value="1"/>
</dbReference>
<dbReference type="GO" id="GO:0045254">
    <property type="term" value="C:pyruvate dehydrogenase complex"/>
    <property type="evidence" value="ECO:0007669"/>
    <property type="project" value="UniProtKB-UniRule"/>
</dbReference>
<comment type="subunit">
    <text evidence="2">Forms a 24-polypeptide structural core with octahedral symmetry.</text>
</comment>
<dbReference type="SUPFAM" id="SSF51230">
    <property type="entry name" value="Single hybrid motif"/>
    <property type="match status" value="1"/>
</dbReference>
<keyword evidence="5 8" id="KW-0012">Acyltransferase</keyword>
<comment type="catalytic activity">
    <reaction evidence="7 8">
        <text>N(6)-[(R)-dihydrolipoyl]-L-lysyl-[protein] + acetyl-CoA = N(6)-[(R)-S(8)-acetyldihydrolipoyl]-L-lysyl-[protein] + CoA</text>
        <dbReference type="Rhea" id="RHEA:17017"/>
        <dbReference type="Rhea" id="RHEA-COMP:10475"/>
        <dbReference type="Rhea" id="RHEA-COMP:10478"/>
        <dbReference type="ChEBI" id="CHEBI:57287"/>
        <dbReference type="ChEBI" id="CHEBI:57288"/>
        <dbReference type="ChEBI" id="CHEBI:83100"/>
        <dbReference type="ChEBI" id="CHEBI:83111"/>
        <dbReference type="EC" id="2.3.1.12"/>
    </reaction>
</comment>
<evidence type="ECO:0000313" key="13">
    <source>
        <dbReference type="Proteomes" id="UP000199213"/>
    </source>
</evidence>
<dbReference type="InterPro" id="IPR023213">
    <property type="entry name" value="CAT-like_dom_sf"/>
</dbReference>
<evidence type="ECO:0000256" key="7">
    <source>
        <dbReference type="ARBA" id="ARBA00048370"/>
    </source>
</evidence>
<protein>
    <recommendedName>
        <fullName evidence="8">Acetyltransferase component of pyruvate dehydrogenase complex</fullName>
        <ecNumber evidence="8">2.3.1.12</ecNumber>
    </recommendedName>
</protein>
<dbReference type="InterPro" id="IPR001078">
    <property type="entry name" value="2-oxoacid_DH_actylTfrase"/>
</dbReference>
<dbReference type="CDD" id="cd06849">
    <property type="entry name" value="lipoyl_domain"/>
    <property type="match status" value="1"/>
</dbReference>
<dbReference type="FunFam" id="3.30.559.10:FF:000007">
    <property type="entry name" value="Dihydrolipoamide acetyltransferase component of pyruvate dehydrogenase complex"/>
    <property type="match status" value="1"/>
</dbReference>
<keyword evidence="4 8" id="KW-0450">Lipoyl</keyword>
<comment type="function">
    <text evidence="6">The pyruvate dehydrogenase complex catalyzes the overall conversion of pyruvate to acetyl-CoA and CO(2). It contains multiple copies of three enzymatic components: pyruvate dehydrogenase (E1), dihydrolipoamide acetyltransferase (E2) and lipoamide dehydrogenase (E3).</text>
</comment>
<feature type="region of interest" description="Disordered" evidence="9">
    <location>
        <begin position="79"/>
        <end position="212"/>
    </location>
</feature>
<accession>A0A1G8Z5C7</accession>
<sequence length="433" mass="45499">MTEIHMPRLSDTMEEGVISTWRKQVGDQINRGDVVADIETDKAVMEMEAYDDGVLEKILIGAGETVPIGVPIGIMGDGSGAAAAAGASGGDSDGSAAGSATTGSNPESDSPGSAATEPAAPRSAGSAESDAGPRERPKASPLARAVAREKGVDLSTVTGTGPGGRIIRVDIEAAAEAKTATESPQQSAAESHRAERSEPQQQNEDLEEIPLSNIRKVTARRLTESKQQAPHFYLTSAVDVTDLVSFRSDLNERLQASGGPKVSVNDLVVKACATALRANPSVNVSFRDEKLFQHKRVHLGVAVALDSGLVVPVIPDADRKSVSEIAAEGKEKVERARDGKLKPDEMSGSTFSVSNLGMFGIEEFSAVINPPEAAILAVGATREEVQVRDGEFAVRKMMRMTLSADHRAVDGAVGAVFMQQLTSLLQDPIRIIA</sequence>
<dbReference type="PANTHER" id="PTHR23151:SF90">
    <property type="entry name" value="DIHYDROLIPOYLLYSINE-RESIDUE ACETYLTRANSFERASE COMPONENT OF PYRUVATE DEHYDROGENASE COMPLEX, MITOCHONDRIAL-RELATED"/>
    <property type="match status" value="1"/>
</dbReference>
<evidence type="ECO:0000256" key="8">
    <source>
        <dbReference type="RuleBase" id="RU361137"/>
    </source>
</evidence>
<feature type="domain" description="Lipoyl-binding" evidence="10">
    <location>
        <begin position="1"/>
        <end position="76"/>
    </location>
</feature>
<organism evidence="12 13">
    <name type="scientific">Actinopolyspora mzabensis</name>
    <dbReference type="NCBI Taxonomy" id="995066"/>
    <lineage>
        <taxon>Bacteria</taxon>
        <taxon>Bacillati</taxon>
        <taxon>Actinomycetota</taxon>
        <taxon>Actinomycetes</taxon>
        <taxon>Actinopolysporales</taxon>
        <taxon>Actinopolysporaceae</taxon>
        <taxon>Actinopolyspora</taxon>
    </lineage>
</organism>
<feature type="compositionally biased region" description="Low complexity" evidence="9">
    <location>
        <begin position="93"/>
        <end position="104"/>
    </location>
</feature>
<dbReference type="SUPFAM" id="SSF52777">
    <property type="entry name" value="CoA-dependent acyltransferases"/>
    <property type="match status" value="1"/>
</dbReference>
<evidence type="ECO:0000256" key="9">
    <source>
        <dbReference type="SAM" id="MobiDB-lite"/>
    </source>
</evidence>
<proteinExistence type="inferred from homology"/>
<dbReference type="AlphaFoldDB" id="A0A1G8Z5C7"/>
<dbReference type="InterPro" id="IPR006257">
    <property type="entry name" value="LAT1"/>
</dbReference>
<keyword evidence="12" id="KW-0670">Pyruvate</keyword>
<dbReference type="GO" id="GO:0004742">
    <property type="term" value="F:dihydrolipoyllysine-residue acetyltransferase activity"/>
    <property type="evidence" value="ECO:0007669"/>
    <property type="project" value="UniProtKB-UniRule"/>
</dbReference>
<dbReference type="InterPro" id="IPR045257">
    <property type="entry name" value="E2/Pdx1"/>
</dbReference>
<dbReference type="Pfam" id="PF00198">
    <property type="entry name" value="2-oxoacid_dh"/>
    <property type="match status" value="1"/>
</dbReference>
<name>A0A1G8Z5C7_ACTMZ</name>
<evidence type="ECO:0000259" key="11">
    <source>
        <dbReference type="PROSITE" id="PS51826"/>
    </source>
</evidence>
<dbReference type="InterPro" id="IPR011053">
    <property type="entry name" value="Single_hybrid_motif"/>
</dbReference>
<keyword evidence="3 8" id="KW-0808">Transferase</keyword>
<dbReference type="InterPro" id="IPR004167">
    <property type="entry name" value="PSBD"/>
</dbReference>
<comment type="cofactor">
    <cofactor evidence="8">
        <name>(R)-lipoate</name>
        <dbReference type="ChEBI" id="CHEBI:83088"/>
    </cofactor>
    <text evidence="8">Binds 1 lipoyl cofactor covalently.</text>
</comment>
<dbReference type="EMBL" id="FNFM01000004">
    <property type="protein sequence ID" value="SDK09460.1"/>
    <property type="molecule type" value="Genomic_DNA"/>
</dbReference>
<evidence type="ECO:0000256" key="6">
    <source>
        <dbReference type="ARBA" id="ARBA00025211"/>
    </source>
</evidence>
<dbReference type="PANTHER" id="PTHR23151">
    <property type="entry name" value="DIHYDROLIPOAMIDE ACETYL/SUCCINYL-TRANSFERASE-RELATED"/>
    <property type="match status" value="1"/>
</dbReference>
<comment type="similarity">
    <text evidence="1 8">Belongs to the 2-oxoacid dehydrogenase family.</text>
</comment>
<feature type="domain" description="Peripheral subunit-binding (PSBD)" evidence="11">
    <location>
        <begin position="138"/>
        <end position="175"/>
    </location>
</feature>
<dbReference type="Pfam" id="PF02817">
    <property type="entry name" value="E3_binding"/>
    <property type="match status" value="1"/>
</dbReference>
<dbReference type="InterPro" id="IPR036625">
    <property type="entry name" value="E3-bd_dom_sf"/>
</dbReference>
<dbReference type="Gene3D" id="2.40.50.100">
    <property type="match status" value="1"/>
</dbReference>
<gene>
    <name evidence="12" type="ORF">SAMN04487820_104204</name>
</gene>
<evidence type="ECO:0000256" key="5">
    <source>
        <dbReference type="ARBA" id="ARBA00023315"/>
    </source>
</evidence>
<feature type="compositionally biased region" description="Low complexity" evidence="9">
    <location>
        <begin position="172"/>
        <end position="182"/>
    </location>
</feature>
<dbReference type="PROSITE" id="PS00189">
    <property type="entry name" value="LIPOYL"/>
    <property type="match status" value="1"/>
</dbReference>
<dbReference type="GO" id="GO:0006086">
    <property type="term" value="P:pyruvate decarboxylation to acetyl-CoA"/>
    <property type="evidence" value="ECO:0007669"/>
    <property type="project" value="InterPro"/>
</dbReference>
<dbReference type="Pfam" id="PF00364">
    <property type="entry name" value="Biotin_lipoyl"/>
    <property type="match status" value="1"/>
</dbReference>
<dbReference type="EC" id="2.3.1.12" evidence="8"/>
<dbReference type="InterPro" id="IPR000089">
    <property type="entry name" value="Biotin_lipoyl"/>
</dbReference>